<keyword evidence="3" id="KW-0813">Transport</keyword>
<evidence type="ECO:0000256" key="5">
    <source>
        <dbReference type="ARBA" id="ARBA00022970"/>
    </source>
</evidence>
<reference evidence="12" key="1">
    <citation type="journal article" date="2016" name="Proc. Natl. Acad. Sci. U.S.A.">
        <title>Comparative genomics of biotechnologically important yeasts.</title>
        <authorList>
            <person name="Riley R."/>
            <person name="Haridas S."/>
            <person name="Wolfe K.H."/>
            <person name="Lopes M.R."/>
            <person name="Hittinger C.T."/>
            <person name="Goeker M."/>
            <person name="Salamov A.A."/>
            <person name="Wisecaver J.H."/>
            <person name="Long T.M."/>
            <person name="Calvey C.H."/>
            <person name="Aerts A.L."/>
            <person name="Barry K.W."/>
            <person name="Choi C."/>
            <person name="Clum A."/>
            <person name="Coughlan A.Y."/>
            <person name="Deshpande S."/>
            <person name="Douglass A.P."/>
            <person name="Hanson S.J."/>
            <person name="Klenk H.-P."/>
            <person name="LaButti K.M."/>
            <person name="Lapidus A."/>
            <person name="Lindquist E.A."/>
            <person name="Lipzen A.M."/>
            <person name="Meier-Kolthoff J.P."/>
            <person name="Ohm R.A."/>
            <person name="Otillar R.P."/>
            <person name="Pangilinan J.L."/>
            <person name="Peng Y."/>
            <person name="Rokas A."/>
            <person name="Rosa C.A."/>
            <person name="Scheuner C."/>
            <person name="Sibirny A.A."/>
            <person name="Slot J.C."/>
            <person name="Stielow J.B."/>
            <person name="Sun H."/>
            <person name="Kurtzman C.P."/>
            <person name="Blackwell M."/>
            <person name="Grigoriev I.V."/>
            <person name="Jeffries T.W."/>
        </authorList>
    </citation>
    <scope>NUCLEOTIDE SEQUENCE [LARGE SCALE GENOMIC DNA]</scope>
    <source>
        <strain evidence="12">NRRL Y-1626</strain>
    </source>
</reference>
<keyword evidence="5" id="KW-0029">Amino-acid transport</keyword>
<feature type="compositionally biased region" description="Low complexity" evidence="8">
    <location>
        <begin position="32"/>
        <end position="44"/>
    </location>
</feature>
<evidence type="ECO:0000256" key="1">
    <source>
        <dbReference type="ARBA" id="ARBA00004141"/>
    </source>
</evidence>
<dbReference type="PANTHER" id="PTHR43341">
    <property type="entry name" value="AMINO ACID PERMEASE"/>
    <property type="match status" value="1"/>
</dbReference>
<dbReference type="PANTHER" id="PTHR43341:SF19">
    <property type="entry name" value="LYSINE-SPECIFIC PERMEASE"/>
    <property type="match status" value="1"/>
</dbReference>
<feature type="region of interest" description="Disordered" evidence="8">
    <location>
        <begin position="23"/>
        <end position="45"/>
    </location>
</feature>
<feature type="transmembrane region" description="Helical" evidence="9">
    <location>
        <begin position="212"/>
        <end position="234"/>
    </location>
</feature>
<dbReference type="GO" id="GO:0015171">
    <property type="term" value="F:amino acid transmembrane transporter activity"/>
    <property type="evidence" value="ECO:0007669"/>
    <property type="project" value="TreeGrafter"/>
</dbReference>
<evidence type="ECO:0000259" key="10">
    <source>
        <dbReference type="Pfam" id="PF00324"/>
    </source>
</evidence>
<dbReference type="Proteomes" id="UP000092321">
    <property type="component" value="Unassembled WGS sequence"/>
</dbReference>
<feature type="transmembrane region" description="Helical" evidence="9">
    <location>
        <begin position="137"/>
        <end position="160"/>
    </location>
</feature>
<evidence type="ECO:0000313" key="12">
    <source>
        <dbReference type="Proteomes" id="UP000092321"/>
    </source>
</evidence>
<dbReference type="InterPro" id="IPR004841">
    <property type="entry name" value="AA-permease/SLC12A_dom"/>
</dbReference>
<evidence type="ECO:0000256" key="3">
    <source>
        <dbReference type="ARBA" id="ARBA00022448"/>
    </source>
</evidence>
<evidence type="ECO:0000313" key="11">
    <source>
        <dbReference type="EMBL" id="OBA25805.1"/>
    </source>
</evidence>
<dbReference type="OrthoDB" id="3900342at2759"/>
<evidence type="ECO:0000256" key="8">
    <source>
        <dbReference type="SAM" id="MobiDB-lite"/>
    </source>
</evidence>
<feature type="transmembrane region" description="Helical" evidence="9">
    <location>
        <begin position="460"/>
        <end position="483"/>
    </location>
</feature>
<feature type="transmembrane region" description="Helical" evidence="9">
    <location>
        <begin position="181"/>
        <end position="200"/>
    </location>
</feature>
<evidence type="ECO:0000256" key="9">
    <source>
        <dbReference type="SAM" id="Phobius"/>
    </source>
</evidence>
<dbReference type="GO" id="GO:0016020">
    <property type="term" value="C:membrane"/>
    <property type="evidence" value="ECO:0007669"/>
    <property type="project" value="UniProtKB-SubCell"/>
</dbReference>
<gene>
    <name evidence="11" type="ORF">HANVADRAFT_53658</name>
</gene>
<keyword evidence="7 9" id="KW-0472">Membrane</keyword>
<dbReference type="InterPro" id="IPR004840">
    <property type="entry name" value="Amino_acid_permease_CS"/>
</dbReference>
<feature type="transmembrane region" description="Helical" evidence="9">
    <location>
        <begin position="106"/>
        <end position="125"/>
    </location>
</feature>
<keyword evidence="4 9" id="KW-0812">Transmembrane</keyword>
<evidence type="ECO:0000256" key="6">
    <source>
        <dbReference type="ARBA" id="ARBA00022989"/>
    </source>
</evidence>
<feature type="domain" description="Amino acid permease/ SLC12A" evidence="10">
    <location>
        <begin position="103"/>
        <end position="560"/>
    </location>
</feature>
<feature type="transmembrane region" description="Helical" evidence="9">
    <location>
        <begin position="536"/>
        <end position="557"/>
    </location>
</feature>
<dbReference type="PROSITE" id="PS00218">
    <property type="entry name" value="AMINO_ACID_PERMEASE_1"/>
    <property type="match status" value="1"/>
</dbReference>
<organism evidence="11 12">
    <name type="scientific">Hanseniaspora valbyensis NRRL Y-1626</name>
    <dbReference type="NCBI Taxonomy" id="766949"/>
    <lineage>
        <taxon>Eukaryota</taxon>
        <taxon>Fungi</taxon>
        <taxon>Dikarya</taxon>
        <taxon>Ascomycota</taxon>
        <taxon>Saccharomycotina</taxon>
        <taxon>Saccharomycetes</taxon>
        <taxon>Saccharomycodales</taxon>
        <taxon>Saccharomycodaceae</taxon>
        <taxon>Hanseniaspora</taxon>
    </lineage>
</organism>
<comment type="caution">
    <text evidence="11">The sequence shown here is derived from an EMBL/GenBank/DDBJ whole genome shotgun (WGS) entry which is preliminary data.</text>
</comment>
<dbReference type="InterPro" id="IPR050524">
    <property type="entry name" value="APC_YAT"/>
</dbReference>
<comment type="subcellular location">
    <subcellularLocation>
        <location evidence="1">Membrane</location>
        <topology evidence="1">Multi-pass membrane protein</topology>
    </subcellularLocation>
</comment>
<feature type="transmembrane region" description="Helical" evidence="9">
    <location>
        <begin position="432"/>
        <end position="454"/>
    </location>
</feature>
<dbReference type="PIRSF" id="PIRSF006060">
    <property type="entry name" value="AA_transporter"/>
    <property type="match status" value="1"/>
</dbReference>
<feature type="transmembrane region" description="Helical" evidence="9">
    <location>
        <begin position="333"/>
        <end position="354"/>
    </location>
</feature>
<evidence type="ECO:0000256" key="7">
    <source>
        <dbReference type="ARBA" id="ARBA00023136"/>
    </source>
</evidence>
<feature type="transmembrane region" description="Helical" evidence="9">
    <location>
        <begin position="504"/>
        <end position="524"/>
    </location>
</feature>
<protein>
    <recommendedName>
        <fullName evidence="10">Amino acid permease/ SLC12A domain-containing protein</fullName>
    </recommendedName>
</protein>
<keyword evidence="6 9" id="KW-1133">Transmembrane helix</keyword>
<dbReference type="FunFam" id="1.20.1740.10:FF:000001">
    <property type="entry name" value="Amino acid permease"/>
    <property type="match status" value="1"/>
</dbReference>
<feature type="transmembrane region" description="Helical" evidence="9">
    <location>
        <begin position="386"/>
        <end position="411"/>
    </location>
</feature>
<sequence length="605" mass="67219">MAQNITSNDTSLEMKSFGSTDDFYQGSTSKINNSNSNNNNNNSNPQILKKVTKKQQGYFDEHDLDVKKSIKFDESDGENVSDHEAQTGTVEETQVKRALKSRHLQMIALGGTLGTGLFVGSGSALSNSGPVGCLIAYSFMASIVLCICQALGEMSTFIPVSSALTVFPGKFLSKSIGFSNSWLYFFNWAITYAVEISVIPQLIDYWNDDVPMWVWILIFWIIITAANFAKVSIYGEVEFVLASIKVLAIIGFLIFALCMVCGAGKDGAVGFRYWRNPGPFNGIISKDPNTAKFLGFVSTFVYSAFSYQGAEMSSVLSGEVKNRRAISRAFNKVFFRLALFYIGSIFFISLLVPYNDPRLSSSESEIASSPFVIAMQRSGVKVLPSIFNAIVLTAVISAANSDLMVGSRVLYSMGLNNTAPHIFSKTRYGVPMYAVGLTSLFGLLGFLVVGGNSANQAFDWLLNISALAGTIQWFFISLCHIRFRAALSFKGIPLSDLLFTARTGLWGSYYSLFFLTIIIFVQGFQAFSPKFNISDFFASYISMIVWAVAYIGAQLYYRCKLWLSVDEIDIDSDRRAIDETVWEEDEKPRYDTKNRIMKFFYSVLD</sequence>
<accession>A0A1B7TAU1</accession>
<comment type="similarity">
    <text evidence="2">Belongs to the amino acid-polyamine-organocation (APC) superfamily. YAT (TC 2.A.3.10) family.</text>
</comment>
<proteinExistence type="inferred from homology"/>
<evidence type="ECO:0000256" key="2">
    <source>
        <dbReference type="ARBA" id="ARBA00006983"/>
    </source>
</evidence>
<feature type="transmembrane region" description="Helical" evidence="9">
    <location>
        <begin position="293"/>
        <end position="312"/>
    </location>
</feature>
<name>A0A1B7TAU1_9ASCO</name>
<keyword evidence="12" id="KW-1185">Reference proteome</keyword>
<dbReference type="AlphaFoldDB" id="A0A1B7TAU1"/>
<feature type="transmembrane region" description="Helical" evidence="9">
    <location>
        <begin position="246"/>
        <end position="273"/>
    </location>
</feature>
<evidence type="ECO:0000256" key="4">
    <source>
        <dbReference type="ARBA" id="ARBA00022692"/>
    </source>
</evidence>
<dbReference type="Gene3D" id="1.20.1740.10">
    <property type="entry name" value="Amino acid/polyamine transporter I"/>
    <property type="match status" value="1"/>
</dbReference>
<dbReference type="EMBL" id="LXPE01000043">
    <property type="protein sequence ID" value="OBA25805.1"/>
    <property type="molecule type" value="Genomic_DNA"/>
</dbReference>
<dbReference type="Pfam" id="PF00324">
    <property type="entry name" value="AA_permease"/>
    <property type="match status" value="1"/>
</dbReference>